<name>A0AA46ADZ4_9BACL</name>
<dbReference type="InterPro" id="IPR004398">
    <property type="entry name" value="RNA_MeTrfase_RsmD"/>
</dbReference>
<keyword evidence="4" id="KW-1185">Reference proteome</keyword>
<dbReference type="CDD" id="cd02440">
    <property type="entry name" value="AdoMet_MTases"/>
    <property type="match status" value="1"/>
</dbReference>
<dbReference type="GO" id="GO:0003676">
    <property type="term" value="F:nucleic acid binding"/>
    <property type="evidence" value="ECO:0007669"/>
    <property type="project" value="InterPro"/>
</dbReference>
<keyword evidence="2" id="KW-0808">Transferase</keyword>
<sequence length="190" mass="20871">MRIIAGNRKGTRLKMVPGQHVRPTADRVKESLFSVIGPFFDGGYALDLFAGTGSLGLEALSRGMERAFFVDQSRTSCETVRANAALAKLSEQVEIMRRDARAALKTLNERGIQFDIIFLDPPYHKQLLIPALTEIAELGLVAEEGVVVAEHPSQASMPEKVGRLTSFRSLSYGDVAMTLYTPEEKEGENT</sequence>
<organism evidence="3 4">
    <name type="scientific">Laceyella tengchongensis</name>
    <dbReference type="NCBI Taxonomy" id="574699"/>
    <lineage>
        <taxon>Bacteria</taxon>
        <taxon>Bacillati</taxon>
        <taxon>Bacillota</taxon>
        <taxon>Bacilli</taxon>
        <taxon>Bacillales</taxon>
        <taxon>Thermoactinomycetaceae</taxon>
        <taxon>Laceyella</taxon>
    </lineage>
</organism>
<dbReference type="InterPro" id="IPR002052">
    <property type="entry name" value="DNA_methylase_N6_adenine_CS"/>
</dbReference>
<dbReference type="SUPFAM" id="SSF53335">
    <property type="entry name" value="S-adenosyl-L-methionine-dependent methyltransferases"/>
    <property type="match status" value="1"/>
</dbReference>
<evidence type="ECO:0000256" key="1">
    <source>
        <dbReference type="ARBA" id="ARBA00022603"/>
    </source>
</evidence>
<dbReference type="InterPro" id="IPR029063">
    <property type="entry name" value="SAM-dependent_MTases_sf"/>
</dbReference>
<dbReference type="GO" id="GO:0008168">
    <property type="term" value="F:methyltransferase activity"/>
    <property type="evidence" value="ECO:0007669"/>
    <property type="project" value="UniProtKB-KW"/>
</dbReference>
<dbReference type="PIRSF" id="PIRSF004553">
    <property type="entry name" value="CHP00095"/>
    <property type="match status" value="1"/>
</dbReference>
<dbReference type="AlphaFoldDB" id="A0AA46ADZ4"/>
<dbReference type="RefSeq" id="WP_102992806.1">
    <property type="nucleotide sequence ID" value="NZ_FXTU01000002.1"/>
</dbReference>
<gene>
    <name evidence="3" type="ORF">SAMN06265361_102144</name>
</gene>
<reference evidence="3" key="1">
    <citation type="submission" date="2017-05" db="EMBL/GenBank/DDBJ databases">
        <authorList>
            <person name="Varghese N."/>
            <person name="Submissions S."/>
        </authorList>
    </citation>
    <scope>NUCLEOTIDE SEQUENCE</scope>
    <source>
        <strain evidence="3">DSM 45262</strain>
    </source>
</reference>
<comment type="caution">
    <text evidence="3">The sequence shown here is derived from an EMBL/GenBank/DDBJ whole genome shotgun (WGS) entry which is preliminary data.</text>
</comment>
<dbReference type="NCBIfam" id="TIGR00095">
    <property type="entry name" value="16S rRNA (guanine(966)-N(2))-methyltransferase RsmD"/>
    <property type="match status" value="1"/>
</dbReference>
<dbReference type="Proteomes" id="UP001157946">
    <property type="component" value="Unassembled WGS sequence"/>
</dbReference>
<dbReference type="GO" id="GO:0031167">
    <property type="term" value="P:rRNA methylation"/>
    <property type="evidence" value="ECO:0007669"/>
    <property type="project" value="InterPro"/>
</dbReference>
<dbReference type="Gene3D" id="3.40.50.150">
    <property type="entry name" value="Vaccinia Virus protein VP39"/>
    <property type="match status" value="1"/>
</dbReference>
<dbReference type="Pfam" id="PF03602">
    <property type="entry name" value="Cons_hypoth95"/>
    <property type="match status" value="1"/>
</dbReference>
<proteinExistence type="predicted"/>
<keyword evidence="1" id="KW-0489">Methyltransferase</keyword>
<dbReference type="PANTHER" id="PTHR43542">
    <property type="entry name" value="METHYLTRANSFERASE"/>
    <property type="match status" value="1"/>
</dbReference>
<evidence type="ECO:0000313" key="4">
    <source>
        <dbReference type="Proteomes" id="UP001157946"/>
    </source>
</evidence>
<evidence type="ECO:0000256" key="2">
    <source>
        <dbReference type="ARBA" id="ARBA00022679"/>
    </source>
</evidence>
<evidence type="ECO:0000313" key="3">
    <source>
        <dbReference type="EMBL" id="SMP09997.1"/>
    </source>
</evidence>
<accession>A0AA46ADZ4</accession>
<dbReference type="EMBL" id="FXTU01000002">
    <property type="protein sequence ID" value="SMP09997.1"/>
    <property type="molecule type" value="Genomic_DNA"/>
</dbReference>
<dbReference type="PANTHER" id="PTHR43542:SF1">
    <property type="entry name" value="METHYLTRANSFERASE"/>
    <property type="match status" value="1"/>
</dbReference>
<protein>
    <submittedName>
        <fullName evidence="3">16S rRNA (Guanine(966)-N(2))-methyltransferase RsmD</fullName>
    </submittedName>
</protein>
<dbReference type="PROSITE" id="PS00092">
    <property type="entry name" value="N6_MTASE"/>
    <property type="match status" value="1"/>
</dbReference>